<dbReference type="Pfam" id="PF20237">
    <property type="entry name" value="DUF6594"/>
    <property type="match status" value="1"/>
</dbReference>
<feature type="transmembrane region" description="Helical" evidence="1">
    <location>
        <begin position="224"/>
        <end position="245"/>
    </location>
</feature>
<accession>A0A1Y2LQQ2</accession>
<dbReference type="OMA" id="CGCARFM"/>
<evidence type="ECO:0000259" key="2">
    <source>
        <dbReference type="Pfam" id="PF20237"/>
    </source>
</evidence>
<feature type="transmembrane region" description="Helical" evidence="1">
    <location>
        <begin position="252"/>
        <end position="271"/>
    </location>
</feature>
<feature type="transmembrane region" description="Helical" evidence="1">
    <location>
        <begin position="277"/>
        <end position="294"/>
    </location>
</feature>
<keyword evidence="1" id="KW-0812">Transmembrane</keyword>
<evidence type="ECO:0000313" key="4">
    <source>
        <dbReference type="Proteomes" id="UP000193240"/>
    </source>
</evidence>
<dbReference type="InParanoid" id="A0A1Y2LQQ2"/>
<reference evidence="3 4" key="1">
    <citation type="journal article" date="2017" name="Genome Announc.">
        <title>Genome sequence of the saprophytic ascomycete Epicoccum nigrum ICMP 19927 strain isolated from New Zealand.</title>
        <authorList>
            <person name="Fokin M."/>
            <person name="Fleetwood D."/>
            <person name="Weir B.S."/>
            <person name="Villas-Boas S.G."/>
        </authorList>
    </citation>
    <scope>NUCLEOTIDE SEQUENCE [LARGE SCALE GENOMIC DNA]</scope>
    <source>
        <strain evidence="3 4">ICMP 19927</strain>
    </source>
</reference>
<feature type="domain" description="DUF6594" evidence="2">
    <location>
        <begin position="26"/>
        <end position="289"/>
    </location>
</feature>
<dbReference type="InterPro" id="IPR046529">
    <property type="entry name" value="DUF6594"/>
</dbReference>
<protein>
    <recommendedName>
        <fullName evidence="2">DUF6594 domain-containing protein</fullName>
    </recommendedName>
</protein>
<organism evidence="3 4">
    <name type="scientific">Epicoccum nigrum</name>
    <name type="common">Soil fungus</name>
    <name type="synonym">Epicoccum purpurascens</name>
    <dbReference type="NCBI Taxonomy" id="105696"/>
    <lineage>
        <taxon>Eukaryota</taxon>
        <taxon>Fungi</taxon>
        <taxon>Dikarya</taxon>
        <taxon>Ascomycota</taxon>
        <taxon>Pezizomycotina</taxon>
        <taxon>Dothideomycetes</taxon>
        <taxon>Pleosporomycetidae</taxon>
        <taxon>Pleosporales</taxon>
        <taxon>Pleosporineae</taxon>
        <taxon>Didymellaceae</taxon>
        <taxon>Epicoccum</taxon>
    </lineage>
</organism>
<gene>
    <name evidence="3" type="ORF">B5807_08233</name>
</gene>
<keyword evidence="4" id="KW-1185">Reference proteome</keyword>
<dbReference type="PANTHER" id="PTHR34502:SF5">
    <property type="entry name" value="DUF6594 DOMAIN-CONTAINING PROTEIN"/>
    <property type="match status" value="1"/>
</dbReference>
<proteinExistence type="predicted"/>
<name>A0A1Y2LQQ2_EPING</name>
<evidence type="ECO:0000256" key="1">
    <source>
        <dbReference type="SAM" id="Phobius"/>
    </source>
</evidence>
<keyword evidence="1" id="KW-0472">Membrane</keyword>
<dbReference type="Proteomes" id="UP000193240">
    <property type="component" value="Unassembled WGS sequence"/>
</dbReference>
<dbReference type="AlphaFoldDB" id="A0A1Y2LQQ2"/>
<keyword evidence="1" id="KW-1133">Transmembrane helix</keyword>
<evidence type="ECO:0000313" key="3">
    <source>
        <dbReference type="EMBL" id="OSS46060.1"/>
    </source>
</evidence>
<sequence>MPKTLICILDGNMPPNDPFPDLVIGYPKLAAKIGILPEAGIYRRFSALGAQNLLYYQAELTYLERKLKEQQLRDNHEKQGHGPDYGVDWYWLERSPEEGDARQLGLVLRIRNLLKEYNQALVDQSTILNYPNPSKWDLHHLQDYLQTPEMGPLALNGEDATIWGSVLDRKSHKADLVTLRPRAKKDAFSEWAANNTIFKLWFMKPSGVHGTVGYEDTTIYRTTYWITSVLASLMPIASILVLYCVDSMPARLWVIAIFNVLVSMCLMALANARRAEVFAITAAFAAVQVVFVSADNTTATY</sequence>
<dbReference type="STRING" id="105696.A0A1Y2LQQ2"/>
<dbReference type="EMBL" id="KZ107852">
    <property type="protein sequence ID" value="OSS46060.1"/>
    <property type="molecule type" value="Genomic_DNA"/>
</dbReference>
<dbReference type="PANTHER" id="PTHR34502">
    <property type="entry name" value="DUF6594 DOMAIN-CONTAINING PROTEIN-RELATED"/>
    <property type="match status" value="1"/>
</dbReference>